<evidence type="ECO:0000313" key="3">
    <source>
        <dbReference type="Proteomes" id="UP000509510"/>
    </source>
</evidence>
<proteinExistence type="predicted"/>
<feature type="compositionally biased region" description="Polar residues" evidence="1">
    <location>
        <begin position="119"/>
        <end position="133"/>
    </location>
</feature>
<dbReference type="OrthoDB" id="8062037at2759"/>
<dbReference type="Proteomes" id="UP000509510">
    <property type="component" value="Chromosome II"/>
</dbReference>
<organism evidence="2 3">
    <name type="scientific">Talaromyces rugulosus</name>
    <name type="common">Penicillium rugulosum</name>
    <dbReference type="NCBI Taxonomy" id="121627"/>
    <lineage>
        <taxon>Eukaryota</taxon>
        <taxon>Fungi</taxon>
        <taxon>Dikarya</taxon>
        <taxon>Ascomycota</taxon>
        <taxon>Pezizomycotina</taxon>
        <taxon>Eurotiomycetes</taxon>
        <taxon>Eurotiomycetidae</taxon>
        <taxon>Eurotiales</taxon>
        <taxon>Trichocomaceae</taxon>
        <taxon>Talaromyces</taxon>
        <taxon>Talaromyces sect. Islandici</taxon>
    </lineage>
</organism>
<evidence type="ECO:0000256" key="1">
    <source>
        <dbReference type="SAM" id="MobiDB-lite"/>
    </source>
</evidence>
<name>A0A7H8QTA0_TALRU</name>
<sequence length="290" mass="32161">MPRPSQPSCDLSAILEIWPSHDHQCAGIAKGAGRRCNLTTNQLNRSIACSLLREGSALLNSGERSINDILTELAPRTLCVRWHQYQASGLVSQWARKVDKFVQQRRAAPTRESRERYFSSRQSTPETRTGGSPTRIQIQQNNIFFNVESLYVSSNMPTPRATPPPANTPQPSRTTTQSVATIPGSRSRGFQVTPSITAPTPSRMIENRVTPRNESTETANTANTANTQRRILPPLSGRTNNTVTRRPIEGDCGICYLPLVNEDEDEDEDDTNPSDDSVSRRRGGNEVVFN</sequence>
<protein>
    <submittedName>
        <fullName evidence="2">Uncharacterized protein</fullName>
    </submittedName>
</protein>
<accession>A0A7H8QTA0</accession>
<dbReference type="GeneID" id="55991822"/>
<evidence type="ECO:0000313" key="2">
    <source>
        <dbReference type="EMBL" id="QKX57212.1"/>
    </source>
</evidence>
<keyword evidence="3" id="KW-1185">Reference proteome</keyword>
<feature type="compositionally biased region" description="Low complexity" evidence="1">
    <location>
        <begin position="218"/>
        <end position="227"/>
    </location>
</feature>
<reference evidence="3" key="1">
    <citation type="submission" date="2020-06" db="EMBL/GenBank/DDBJ databases">
        <title>A chromosome-scale genome assembly of Talaromyces rugulosus W13939.</title>
        <authorList>
            <person name="Wang B."/>
            <person name="Guo L."/>
            <person name="Ye K."/>
            <person name="Wang L."/>
        </authorList>
    </citation>
    <scope>NUCLEOTIDE SEQUENCE [LARGE SCALE GENOMIC DNA]</scope>
    <source>
        <strain evidence="3">W13939</strain>
    </source>
</reference>
<dbReference type="KEGG" id="trg:TRUGW13939_04320"/>
<dbReference type="EMBL" id="CP055899">
    <property type="protein sequence ID" value="QKX57212.1"/>
    <property type="molecule type" value="Genomic_DNA"/>
</dbReference>
<dbReference type="AlphaFoldDB" id="A0A7H8QTA0"/>
<feature type="compositionally biased region" description="Basic and acidic residues" evidence="1">
    <location>
        <begin position="205"/>
        <end position="215"/>
    </location>
</feature>
<feature type="compositionally biased region" description="Basic and acidic residues" evidence="1">
    <location>
        <begin position="109"/>
        <end position="118"/>
    </location>
</feature>
<feature type="region of interest" description="Disordered" evidence="1">
    <location>
        <begin position="260"/>
        <end position="290"/>
    </location>
</feature>
<dbReference type="RefSeq" id="XP_035343390.1">
    <property type="nucleotide sequence ID" value="XM_035487497.1"/>
</dbReference>
<gene>
    <name evidence="2" type="ORF">TRUGW13939_04320</name>
</gene>
<feature type="compositionally biased region" description="Polar residues" evidence="1">
    <location>
        <begin position="188"/>
        <end position="200"/>
    </location>
</feature>
<feature type="region of interest" description="Disordered" evidence="1">
    <location>
        <begin position="154"/>
        <end position="244"/>
    </location>
</feature>
<feature type="region of interest" description="Disordered" evidence="1">
    <location>
        <begin position="104"/>
        <end position="133"/>
    </location>
</feature>
<feature type="compositionally biased region" description="Acidic residues" evidence="1">
    <location>
        <begin position="261"/>
        <end position="273"/>
    </location>
</feature>